<keyword evidence="2 4" id="KW-0479">Metal-binding</keyword>
<dbReference type="Gene3D" id="3.40.800.10">
    <property type="entry name" value="Ureohydrolase domain"/>
    <property type="match status" value="1"/>
</dbReference>
<feature type="binding site" evidence="4">
    <location>
        <position position="111"/>
    </location>
    <ligand>
        <name>Mn(2+)</name>
        <dbReference type="ChEBI" id="CHEBI:29035"/>
        <label>1</label>
    </ligand>
</feature>
<organism evidence="6 7">
    <name type="scientific">Desulfosalsimonas propionicica</name>
    <dbReference type="NCBI Taxonomy" id="332175"/>
    <lineage>
        <taxon>Bacteria</taxon>
        <taxon>Pseudomonadati</taxon>
        <taxon>Thermodesulfobacteriota</taxon>
        <taxon>Desulfobacteria</taxon>
        <taxon>Desulfobacterales</taxon>
        <taxon>Desulfosalsimonadaceae</taxon>
        <taxon>Desulfosalsimonas</taxon>
    </lineage>
</organism>
<evidence type="ECO:0000256" key="1">
    <source>
        <dbReference type="ARBA" id="ARBA00009227"/>
    </source>
</evidence>
<sequence length="292" mass="31585">MGHSLFVPFGGAEMQVREIDAASVLVLPVCYEVAPSYGIGSREGPIHLLTASAELEDVDEQTLVHWGRVGIHTLPALAPTPRPEPAMEEIRAASARCLETGKFTLFLGGDHAITIATVKAAAEKYPDMGVLQIDAHLDLRDSYNGSRLNHACVMRRVADDLHLPFVQAGIRSFSAEEAVYVKNQGLNPIYAHCIDPLDHCWMDQAIAALPDTVYLTLDLDGLDPSVIPGTGTPEPGGLSYRQMVELLRRLGASGKKVVAADITELAKIPNTQVSEFTAARIAAKMFVYLTKT</sequence>
<feature type="binding site" evidence="4">
    <location>
        <position position="138"/>
    </location>
    <ligand>
        <name>Mn(2+)</name>
        <dbReference type="ChEBI" id="CHEBI:29035"/>
        <label>1</label>
    </ligand>
</feature>
<dbReference type="InterPro" id="IPR023696">
    <property type="entry name" value="Ureohydrolase_dom_sf"/>
</dbReference>
<dbReference type="EC" id="3.5.3.11" evidence="6"/>
<dbReference type="PANTHER" id="PTHR11358:SF26">
    <property type="entry name" value="GUANIDINO ACID HYDROLASE, MITOCHONDRIAL"/>
    <property type="match status" value="1"/>
</dbReference>
<feature type="binding site" evidence="4">
    <location>
        <position position="220"/>
    </location>
    <ligand>
        <name>Mn(2+)</name>
        <dbReference type="ChEBI" id="CHEBI:29035"/>
        <label>1</label>
    </ligand>
</feature>
<dbReference type="PANTHER" id="PTHR11358">
    <property type="entry name" value="ARGINASE/AGMATINASE"/>
    <property type="match status" value="1"/>
</dbReference>
<dbReference type="EMBL" id="JACDUS010000014">
    <property type="protein sequence ID" value="MBA2882958.1"/>
    <property type="molecule type" value="Genomic_DNA"/>
</dbReference>
<dbReference type="NCBIfam" id="TIGR01230">
    <property type="entry name" value="agmatinase"/>
    <property type="match status" value="1"/>
</dbReference>
<evidence type="ECO:0000256" key="5">
    <source>
        <dbReference type="RuleBase" id="RU003684"/>
    </source>
</evidence>
<name>A0A7W0CBY9_9BACT</name>
<dbReference type="SUPFAM" id="SSF52768">
    <property type="entry name" value="Arginase/deacetylase"/>
    <property type="match status" value="1"/>
</dbReference>
<dbReference type="PROSITE" id="PS51409">
    <property type="entry name" value="ARGINASE_2"/>
    <property type="match status" value="1"/>
</dbReference>
<dbReference type="GO" id="GO:0033389">
    <property type="term" value="P:putrescine biosynthetic process from arginine, via agmatine"/>
    <property type="evidence" value="ECO:0007669"/>
    <property type="project" value="TreeGrafter"/>
</dbReference>
<evidence type="ECO:0000256" key="4">
    <source>
        <dbReference type="PIRSR" id="PIRSR036979-1"/>
    </source>
</evidence>
<evidence type="ECO:0000256" key="3">
    <source>
        <dbReference type="ARBA" id="ARBA00022801"/>
    </source>
</evidence>
<comment type="cofactor">
    <cofactor evidence="4">
        <name>Mn(2+)</name>
        <dbReference type="ChEBI" id="CHEBI:29035"/>
    </cofactor>
    <text evidence="4">Binds 2 manganese ions per subunit.</text>
</comment>
<gene>
    <name evidence="6" type="ORF">HNR65_003314</name>
</gene>
<keyword evidence="7" id="KW-1185">Reference proteome</keyword>
<keyword evidence="3 5" id="KW-0378">Hydrolase</keyword>
<feature type="binding site" evidence="4">
    <location>
        <position position="218"/>
    </location>
    <ligand>
        <name>Mn(2+)</name>
        <dbReference type="ChEBI" id="CHEBI:29035"/>
        <label>1</label>
    </ligand>
</feature>
<comment type="similarity">
    <text evidence="1">Belongs to the arginase family. Agmatinase subfamily.</text>
</comment>
<dbReference type="AlphaFoldDB" id="A0A7W0CBY9"/>
<dbReference type="InterPro" id="IPR005925">
    <property type="entry name" value="Agmatinase-rel"/>
</dbReference>
<proteinExistence type="inferred from homology"/>
<dbReference type="GO" id="GO:0008783">
    <property type="term" value="F:agmatinase activity"/>
    <property type="evidence" value="ECO:0007669"/>
    <property type="project" value="UniProtKB-EC"/>
</dbReference>
<evidence type="ECO:0000313" key="7">
    <source>
        <dbReference type="Proteomes" id="UP000525298"/>
    </source>
</evidence>
<feature type="binding site" evidence="4">
    <location>
        <position position="136"/>
    </location>
    <ligand>
        <name>Mn(2+)</name>
        <dbReference type="ChEBI" id="CHEBI:29035"/>
        <label>1</label>
    </ligand>
</feature>
<dbReference type="CDD" id="cd11593">
    <property type="entry name" value="Agmatinase-like_2"/>
    <property type="match status" value="1"/>
</dbReference>
<dbReference type="Pfam" id="PF00491">
    <property type="entry name" value="Arginase"/>
    <property type="match status" value="1"/>
</dbReference>
<dbReference type="GO" id="GO:0046872">
    <property type="term" value="F:metal ion binding"/>
    <property type="evidence" value="ECO:0007669"/>
    <property type="project" value="UniProtKB-KW"/>
</dbReference>
<evidence type="ECO:0000313" key="6">
    <source>
        <dbReference type="EMBL" id="MBA2882958.1"/>
    </source>
</evidence>
<dbReference type="RefSeq" id="WP_181552572.1">
    <property type="nucleotide sequence ID" value="NZ_JACDUS010000014.1"/>
</dbReference>
<evidence type="ECO:0000256" key="2">
    <source>
        <dbReference type="ARBA" id="ARBA00022723"/>
    </source>
</evidence>
<dbReference type="Proteomes" id="UP000525298">
    <property type="component" value="Unassembled WGS sequence"/>
</dbReference>
<comment type="caution">
    <text evidence="6">The sequence shown here is derived from an EMBL/GenBank/DDBJ whole genome shotgun (WGS) entry which is preliminary data.</text>
</comment>
<dbReference type="PROSITE" id="PS01053">
    <property type="entry name" value="ARGINASE_1"/>
    <property type="match status" value="1"/>
</dbReference>
<protein>
    <submittedName>
        <fullName evidence="6">Agmatinase</fullName>
        <ecNumber evidence="6">3.5.3.11</ecNumber>
    </submittedName>
</protein>
<dbReference type="PIRSF" id="PIRSF036979">
    <property type="entry name" value="Arginase"/>
    <property type="match status" value="1"/>
</dbReference>
<feature type="binding site" evidence="4">
    <location>
        <position position="134"/>
    </location>
    <ligand>
        <name>Mn(2+)</name>
        <dbReference type="ChEBI" id="CHEBI:29035"/>
        <label>1</label>
    </ligand>
</feature>
<accession>A0A7W0CBY9</accession>
<keyword evidence="4" id="KW-0464">Manganese</keyword>
<dbReference type="InterPro" id="IPR020855">
    <property type="entry name" value="Ureohydrolase_Mn_BS"/>
</dbReference>
<dbReference type="InterPro" id="IPR006035">
    <property type="entry name" value="Ureohydrolase"/>
</dbReference>
<reference evidence="6 7" key="1">
    <citation type="submission" date="2020-07" db="EMBL/GenBank/DDBJ databases">
        <title>Genomic Encyclopedia of Type Strains, Phase IV (KMG-IV): sequencing the most valuable type-strain genomes for metagenomic binning, comparative biology and taxonomic classification.</title>
        <authorList>
            <person name="Goeker M."/>
        </authorList>
    </citation>
    <scope>NUCLEOTIDE SEQUENCE [LARGE SCALE GENOMIC DNA]</scope>
    <source>
        <strain evidence="6 7">DSM 17721</strain>
    </source>
</reference>